<accession>A0A080Z093</accession>
<dbReference type="Gene3D" id="1.10.287.1490">
    <property type="match status" value="1"/>
</dbReference>
<dbReference type="PANTHER" id="PTHR23159">
    <property type="entry name" value="CENTROSOMAL PROTEIN 2"/>
    <property type="match status" value="1"/>
</dbReference>
<feature type="region of interest" description="Disordered" evidence="2">
    <location>
        <begin position="382"/>
        <end position="426"/>
    </location>
</feature>
<dbReference type="Proteomes" id="UP000028582">
    <property type="component" value="Unassembled WGS sequence"/>
</dbReference>
<feature type="region of interest" description="Disordered" evidence="2">
    <location>
        <begin position="1"/>
        <end position="27"/>
    </location>
</feature>
<dbReference type="PANTHER" id="PTHR23159:SF60">
    <property type="entry name" value="SPINDLE ASSEMBLY ABNORMAL PROTEIN 4"/>
    <property type="match status" value="1"/>
</dbReference>
<dbReference type="EMBL" id="ANJA01004009">
    <property type="protein sequence ID" value="ETO60054.1"/>
    <property type="molecule type" value="Genomic_DNA"/>
</dbReference>
<reference evidence="3 4" key="1">
    <citation type="submission" date="2013-11" db="EMBL/GenBank/DDBJ databases">
        <title>The Genome Sequence of Phytophthora parasitica P1976.</title>
        <authorList>
            <consortium name="The Broad Institute Genomics Platform"/>
            <person name="Russ C."/>
            <person name="Tyler B."/>
            <person name="Panabieres F."/>
            <person name="Shan W."/>
            <person name="Tripathy S."/>
            <person name="Grunwald N."/>
            <person name="Machado M."/>
            <person name="Johnson C.S."/>
            <person name="Walker B."/>
            <person name="Young S."/>
            <person name="Zeng Q."/>
            <person name="Gargeya S."/>
            <person name="Fitzgerald M."/>
            <person name="Haas B."/>
            <person name="Abouelleil A."/>
            <person name="Allen A.W."/>
            <person name="Alvarado L."/>
            <person name="Arachchi H.M."/>
            <person name="Berlin A.M."/>
            <person name="Chapman S.B."/>
            <person name="Gainer-Dewar J."/>
            <person name="Goldberg J."/>
            <person name="Griggs A."/>
            <person name="Gujja S."/>
            <person name="Hansen M."/>
            <person name="Howarth C."/>
            <person name="Imamovic A."/>
            <person name="Ireland A."/>
            <person name="Larimer J."/>
            <person name="McCowan C."/>
            <person name="Murphy C."/>
            <person name="Pearson M."/>
            <person name="Poon T.W."/>
            <person name="Priest M."/>
            <person name="Roberts A."/>
            <person name="Saif S."/>
            <person name="Shea T."/>
            <person name="Sisk P."/>
            <person name="Sykes S."/>
            <person name="Wortman J."/>
            <person name="Nusbaum C."/>
            <person name="Birren B."/>
        </authorList>
    </citation>
    <scope>NUCLEOTIDE SEQUENCE [LARGE SCALE GENOMIC DNA]</scope>
    <source>
        <strain evidence="3 4">P1976</strain>
    </source>
</reference>
<evidence type="ECO:0000313" key="4">
    <source>
        <dbReference type="Proteomes" id="UP000028582"/>
    </source>
</evidence>
<evidence type="ECO:0000256" key="2">
    <source>
        <dbReference type="SAM" id="MobiDB-lite"/>
    </source>
</evidence>
<dbReference type="OrthoDB" id="146688at2759"/>
<feature type="region of interest" description="Disordered" evidence="2">
    <location>
        <begin position="446"/>
        <end position="545"/>
    </location>
</feature>
<feature type="compositionally biased region" description="Polar residues" evidence="2">
    <location>
        <begin position="1"/>
        <end position="12"/>
    </location>
</feature>
<feature type="compositionally biased region" description="Polar residues" evidence="2">
    <location>
        <begin position="399"/>
        <end position="422"/>
    </location>
</feature>
<evidence type="ECO:0000313" key="3">
    <source>
        <dbReference type="EMBL" id="ETO60054.1"/>
    </source>
</evidence>
<name>A0A080Z093_PHYNI</name>
<proteinExistence type="predicted"/>
<evidence type="ECO:0008006" key="5">
    <source>
        <dbReference type="Google" id="ProtNLM"/>
    </source>
</evidence>
<feature type="compositionally biased region" description="Low complexity" evidence="2">
    <location>
        <begin position="467"/>
        <end position="487"/>
    </location>
</feature>
<gene>
    <name evidence="3" type="ORF">F444_21692</name>
</gene>
<comment type="caution">
    <text evidence="3">The sequence shown here is derived from an EMBL/GenBank/DDBJ whole genome shotgun (WGS) entry which is preliminary data.</text>
</comment>
<feature type="region of interest" description="Disordered" evidence="2">
    <location>
        <begin position="285"/>
        <end position="306"/>
    </location>
</feature>
<feature type="compositionally biased region" description="Low complexity" evidence="2">
    <location>
        <begin position="448"/>
        <end position="458"/>
    </location>
</feature>
<evidence type="ECO:0000256" key="1">
    <source>
        <dbReference type="SAM" id="Coils"/>
    </source>
</evidence>
<protein>
    <recommendedName>
        <fullName evidence="5">Autophagy-related protein 16 domain-containing protein</fullName>
    </recommendedName>
</protein>
<feature type="compositionally biased region" description="Low complexity" evidence="2">
    <location>
        <begin position="494"/>
        <end position="516"/>
    </location>
</feature>
<keyword evidence="1" id="KW-0175">Coiled coil</keyword>
<feature type="coiled-coil region" evidence="1">
    <location>
        <begin position="42"/>
        <end position="89"/>
    </location>
</feature>
<dbReference type="AlphaFoldDB" id="A0A080Z093"/>
<feature type="compositionally biased region" description="Low complexity" evidence="2">
    <location>
        <begin position="13"/>
        <end position="25"/>
    </location>
</feature>
<sequence>MSSDNDSFVDLTSSPCSSPRSAARSGPTVVSTVELADTSLDLADVRASLSVLQQAIDQTEALRELRSNHEALRREFLASRRRAEDLDRQLTDAANGASPYVLFCQYKYDVVHHKLESTRTRLADCLNALQERLDNSRELEACRLRYRDLKLRYNEAVSEFHDRISTLEAQLAAASSFGLVAKLIWSPSSRGLNPIYKSRAITRLPLLRSFGNPLRPRKTAQTEVARLEDAIKHKARRLRTLRDNYERRLRAADTTIPTHTAELGRLQDRVSTLNRDLQKASQRAQAATSQRDQGRAAHIATQDRVSAARDTIARLEKRINEAERSQKSRQDLESALATLQQEKDALAVQRDELLGQLGERFMEVTDLLTERDQAQERLSNIASLLPSAPSHKRARSESESPTQSTRVSKAARSTSRLSQAGASSHAPVSISSIELLSIAAVGQKATKPVSSPSSAGPPGHLPQSVRSAAKSGSGGASSPPAASEAGVPSGGGESSSTGSSSTLGCDSDAAGSDSSSLELNRAKNEFGMPSGPLSDAELANLPPTTIPRSEWIPGYRDRRSFRDNDIVPWSAQDICQTSIVEMDADILFHRFTKPMEWLIPLRDPVLPPGDWRDDLVDESNILAAPIDALTFKSRGWFRHMKRLYASYEDEHLRAYWDSTHAFPVSITKRRASRYLDAFHTDRKQRRSRAGARWKSFLQQVLIGLLRGYCDLDLLLDPFFLHFPRPGEAGAWYPGIEDGADPADLLEALTITDVADRWRNHYRDVPEEHPALEIARLRGKFLSSSS</sequence>
<organism evidence="3 4">
    <name type="scientific">Phytophthora nicotianae P1976</name>
    <dbReference type="NCBI Taxonomy" id="1317066"/>
    <lineage>
        <taxon>Eukaryota</taxon>
        <taxon>Sar</taxon>
        <taxon>Stramenopiles</taxon>
        <taxon>Oomycota</taxon>
        <taxon>Peronosporomycetes</taxon>
        <taxon>Peronosporales</taxon>
        <taxon>Peronosporaceae</taxon>
        <taxon>Phytophthora</taxon>
    </lineage>
</organism>